<evidence type="ECO:0000256" key="4">
    <source>
        <dbReference type="SAM" id="SignalP"/>
    </source>
</evidence>
<feature type="domain" description="Apple" evidence="5">
    <location>
        <begin position="163"/>
        <end position="248"/>
    </location>
</feature>
<dbReference type="SMART" id="SM00223">
    <property type="entry name" value="APPLE"/>
    <property type="match status" value="1"/>
</dbReference>
<name>A0A6P0AYR8_RHILE</name>
<organism evidence="6 7">
    <name type="scientific">Rhizobium leguminosarum</name>
    <dbReference type="NCBI Taxonomy" id="384"/>
    <lineage>
        <taxon>Bacteria</taxon>
        <taxon>Pseudomonadati</taxon>
        <taxon>Pseudomonadota</taxon>
        <taxon>Alphaproteobacteria</taxon>
        <taxon>Hyphomicrobiales</taxon>
        <taxon>Rhizobiaceae</taxon>
        <taxon>Rhizobium/Agrobacterium group</taxon>
        <taxon>Rhizobium</taxon>
    </lineage>
</organism>
<dbReference type="Pfam" id="PF07007">
    <property type="entry name" value="LprI"/>
    <property type="match status" value="1"/>
</dbReference>
<evidence type="ECO:0000313" key="7">
    <source>
        <dbReference type="Proteomes" id="UP000471560"/>
    </source>
</evidence>
<dbReference type="PANTHER" id="PTHR37549:SF1">
    <property type="entry name" value="LIPOPROTEIN LPRI"/>
    <property type="match status" value="1"/>
</dbReference>
<feature type="compositionally biased region" description="Pro residues" evidence="3">
    <location>
        <begin position="1371"/>
        <end position="1380"/>
    </location>
</feature>
<dbReference type="Pfam" id="PF00024">
    <property type="entry name" value="PAN_1"/>
    <property type="match status" value="1"/>
</dbReference>
<feature type="compositionally biased region" description="Pro residues" evidence="3">
    <location>
        <begin position="526"/>
        <end position="536"/>
    </location>
</feature>
<dbReference type="PROSITE" id="PS51257">
    <property type="entry name" value="PROKAR_LIPOPROTEIN"/>
    <property type="match status" value="1"/>
</dbReference>
<dbReference type="SUPFAM" id="SSF57414">
    <property type="entry name" value="Hairpin loop containing domain-like"/>
    <property type="match status" value="1"/>
</dbReference>
<sequence>MSLTSRLRNVPALVCAVASLIAIACPSRAQQLFPTDRFPFFKNLIEREVPPPSKKVAPQAPSNKAQAQASFDCRRARLPSEKTICTHPDLAALDRQMGDIYARQLAPADVRTREELAAEQRQWLAQRDACGRDEVCLADAIERRLAALSPPDHLAQPVDAPASPPSSGTFQMLQDFDLPYGDYRSGMQDPSLRGVTLDTCEAQCTLDDRCQSFTYNVKARVCLLKQEVPASQPFRGAVSGIKLAGGTAAVVANDVQPADGTHPAGAGIATATRQSAVSVDAALARLSSPPPGMKPLVFEHIDGRPVVTEEQASNLFDLIRYAANDKKQTDEYREIEAIRAFLTAEARNELCTPVSCTFSSKLFWKGSNEFEKADARQLFEREYLPSILKMAPKLPFVFTFALKDYITIDTYNDGSESFPIRTIKMGRLLDGNVGGALGDARSVSLDFEPPLARDPDRNSLTRLFWHVPRAQAPDVLRQFPMRSVMLTAQLDVKSVDDTGQIHIGLDALALYTPDGRTKLADLPVPDDAPPPTPEPSSHPAVANAVSNADAAAPPAAPPTIVAPRTDVSGAGIAAEDGQQAISIDDVAARLSSPPPGVKPWIFDHVGGHPAMTAGQVSDLFDLIRMSRRDDRQQPDRITMNFLTKEAYEDVVNILHPIYWAGRDEFEQADAKRSFETKYLPALLKVRPKAPFAFRLFNAVRLKEYDAKSGAFPLWLANLPDWLGGLGQNISSDFTPPSDLLWQVQQAQARRALRQLGDERSVMLVADVKVTSIDEATGHIRLGLDALNIYSPDGRTKLADFPVRNDAAPILSAETPSALRFTLPPLLDEQAFCAELLSTYGARTPDDVFQRCWNDIADRDADFYASNASANSLAADDARRPFFPRGGAKLDDRSRAAFLRWFSAYAAGLAAQVVVLPVTSGSYKPGSGLPFWPAPSVYDVKSLLDREGLQLDQLGLTALYSTPIIFALPNGVMAYATIPPPGEATGVSDTLSARVSFHLGNASAQAYEDGRPALLLQLTPQSIDVSSKEVSIYSHSFDDVPALSTTFTDSQATSPAQKAAGPVPLDSGLVNLLAASTAGGTLPQEALANMVNQRWVVENKQDKLVDLGWVAKNSSPAVSSDRFFVVGKRQPTPEEAAGLGAQFITWAKGNAPSLPARVTLSRKLSVRKGQGFSLGDLGFGSYGYSDGTMASNAIDDLQRKVASGAANRQEKLQFVAGQAANVSFSLLREAGYSFGKTTSYYDIVAYFDKAVVPIFRFDQAIPSSNIDFLGDTKDILVNVTLDITGVNWSAQPPLAIDALPGDMQALLAQRVGPSNANVKPGAEFVTLDVRLVSGQILDMAGKQLATIEPSDPSPVQSLISQFRKQQAEPDAPKPAAPPQPAAPLQAATRAYGPDLIGVRLGMSFEAAEDIVRKHMEVGQVLEGRRAFDDEIKSGFNVPLTSGKLFISKDNREFIALIDEPPAADKRVVAAWRRVYAPPETYQPEELFSKIKEKYGPPKMEGGLMGNWYEADVNQCSWLLQVNPKPLAETWMDAGQPANIAVPNRSAYSNAGPFFPIRFYDPLSQKPSDCGPVVYAAIFKAQPPFSPMTELDMTLTDLDNYVAAYSASRKLLQAQAAKAGASVGNGSPAIKF</sequence>
<dbReference type="RefSeq" id="WP_164575392.1">
    <property type="nucleotide sequence ID" value="NZ_WUEZ01000002.1"/>
</dbReference>
<proteinExistence type="predicted"/>
<feature type="region of interest" description="Disordered" evidence="3">
    <location>
        <begin position="1363"/>
        <end position="1382"/>
    </location>
</feature>
<dbReference type="PANTHER" id="PTHR37549">
    <property type="entry name" value="LIPOPROTEIN LPRI"/>
    <property type="match status" value="1"/>
</dbReference>
<evidence type="ECO:0000259" key="5">
    <source>
        <dbReference type="PROSITE" id="PS50948"/>
    </source>
</evidence>
<dbReference type="GO" id="GO:0006508">
    <property type="term" value="P:proteolysis"/>
    <property type="evidence" value="ECO:0007669"/>
    <property type="project" value="InterPro"/>
</dbReference>
<dbReference type="CDD" id="cd01100">
    <property type="entry name" value="APPLE_Factor_XI_like"/>
    <property type="match status" value="1"/>
</dbReference>
<keyword evidence="1" id="KW-0677">Repeat</keyword>
<keyword evidence="4" id="KW-0732">Signal</keyword>
<feature type="signal peptide" evidence="4">
    <location>
        <begin position="1"/>
        <end position="29"/>
    </location>
</feature>
<feature type="region of interest" description="Disordered" evidence="3">
    <location>
        <begin position="519"/>
        <end position="541"/>
    </location>
</feature>
<accession>A0A6P0AYR8</accession>
<evidence type="ECO:0000256" key="3">
    <source>
        <dbReference type="SAM" id="MobiDB-lite"/>
    </source>
</evidence>
<evidence type="ECO:0000256" key="2">
    <source>
        <dbReference type="ARBA" id="ARBA00023157"/>
    </source>
</evidence>
<comment type="caution">
    <text evidence="6">The sequence shown here is derived from an EMBL/GenBank/DDBJ whole genome shotgun (WGS) entry which is preliminary data.</text>
</comment>
<dbReference type="EMBL" id="WUEZ01000002">
    <property type="protein sequence ID" value="NEI32717.1"/>
    <property type="molecule type" value="Genomic_DNA"/>
</dbReference>
<dbReference type="InterPro" id="IPR000177">
    <property type="entry name" value="Apple"/>
</dbReference>
<dbReference type="InterPro" id="IPR052755">
    <property type="entry name" value="Lysozyme_Inhibitor_LprI"/>
</dbReference>
<dbReference type="InterPro" id="IPR003609">
    <property type="entry name" value="Pan_app"/>
</dbReference>
<dbReference type="Proteomes" id="UP000471560">
    <property type="component" value="Unassembled WGS sequence"/>
</dbReference>
<dbReference type="InterPro" id="IPR009739">
    <property type="entry name" value="LprI-like_N"/>
</dbReference>
<reference evidence="6 7" key="1">
    <citation type="submission" date="2019-12" db="EMBL/GenBank/DDBJ databases">
        <title>Rhizobium genotypes associated with high levels of biological nitrogen fixation by grain legumes in a temperate-maritime cropping system.</title>
        <authorList>
            <person name="Maluk M."/>
            <person name="Francesc Ferrando Molina F."/>
            <person name="Lopez Del Egido L."/>
            <person name="Lafos M."/>
            <person name="Langarica-Fuentes A."/>
            <person name="Gebre Yohannes G."/>
            <person name="Young M.W."/>
            <person name="Martin P."/>
            <person name="Gantlett R."/>
            <person name="Kenicer G."/>
            <person name="Hawes C."/>
            <person name="Begg G.S."/>
            <person name="Quilliam R.S."/>
            <person name="Squire G.R."/>
            <person name="Poole P.S."/>
            <person name="Young P.W."/>
            <person name="Iannetta P.M."/>
            <person name="James E.K."/>
        </authorList>
    </citation>
    <scope>NUCLEOTIDE SEQUENCE [LARGE SCALE GENOMIC DNA]</scope>
    <source>
        <strain evidence="6 7">JHI1096</strain>
    </source>
</reference>
<dbReference type="Gene3D" id="3.50.4.10">
    <property type="entry name" value="Hepatocyte Growth Factor"/>
    <property type="match status" value="1"/>
</dbReference>
<protein>
    <recommendedName>
        <fullName evidence="5">Apple domain-containing protein</fullName>
    </recommendedName>
</protein>
<evidence type="ECO:0000256" key="1">
    <source>
        <dbReference type="ARBA" id="ARBA00022737"/>
    </source>
</evidence>
<gene>
    <name evidence="6" type="ORF">GR204_01635</name>
</gene>
<feature type="chain" id="PRO_5027048504" description="Apple domain-containing protein" evidence="4">
    <location>
        <begin position="30"/>
        <end position="1630"/>
    </location>
</feature>
<dbReference type="PROSITE" id="PS50948">
    <property type="entry name" value="PAN"/>
    <property type="match status" value="1"/>
</dbReference>
<dbReference type="GO" id="GO:0005576">
    <property type="term" value="C:extracellular region"/>
    <property type="evidence" value="ECO:0007669"/>
    <property type="project" value="InterPro"/>
</dbReference>
<evidence type="ECO:0000313" key="6">
    <source>
        <dbReference type="EMBL" id="NEI32717.1"/>
    </source>
</evidence>
<keyword evidence="2" id="KW-1015">Disulfide bond</keyword>